<dbReference type="GO" id="GO:0008483">
    <property type="term" value="F:transaminase activity"/>
    <property type="evidence" value="ECO:0007669"/>
    <property type="project" value="TreeGrafter"/>
</dbReference>
<evidence type="ECO:0000256" key="2">
    <source>
        <dbReference type="PIRSR" id="PIRSR000390-1"/>
    </source>
</evidence>
<dbReference type="KEGG" id="spiu:SPICUR_09175"/>
<protein>
    <recommendedName>
        <fullName evidence="7">Aminotransferase DegT</fullName>
    </recommendedName>
</protein>
<dbReference type="Gene3D" id="3.40.640.10">
    <property type="entry name" value="Type I PLP-dependent aspartate aminotransferase-like (Major domain)"/>
    <property type="match status" value="1"/>
</dbReference>
<keyword evidence="6" id="KW-1185">Reference proteome</keyword>
<dbReference type="OrthoDB" id="9804264at2"/>
<dbReference type="PATRIC" id="fig|1335757.3.peg.1790"/>
<accession>U5T632</accession>
<dbReference type="HOGENOM" id="CLU_033332_2_1_6"/>
<dbReference type="PANTHER" id="PTHR30244:SF30">
    <property type="entry name" value="BLR5990 PROTEIN"/>
    <property type="match status" value="1"/>
</dbReference>
<evidence type="ECO:0000313" key="6">
    <source>
        <dbReference type="Proteomes" id="UP000017640"/>
    </source>
</evidence>
<dbReference type="EMBL" id="CP005990">
    <property type="protein sequence ID" value="AGY92756.1"/>
    <property type="molecule type" value="Genomic_DNA"/>
</dbReference>
<dbReference type="AlphaFoldDB" id="U5T632"/>
<dbReference type="InterPro" id="IPR000653">
    <property type="entry name" value="DegT/StrS_aminotransferase"/>
</dbReference>
<evidence type="ECO:0000256" key="3">
    <source>
        <dbReference type="PIRSR" id="PIRSR000390-2"/>
    </source>
</evidence>
<evidence type="ECO:0008006" key="7">
    <source>
        <dbReference type="Google" id="ProtNLM"/>
    </source>
</evidence>
<dbReference type="RefSeq" id="WP_023368271.1">
    <property type="nucleotide sequence ID" value="NC_022664.1"/>
</dbReference>
<feature type="active site" description="Proton acceptor" evidence="2">
    <location>
        <position position="225"/>
    </location>
</feature>
<dbReference type="Gene3D" id="3.90.1150.10">
    <property type="entry name" value="Aspartate Aminotransferase, domain 1"/>
    <property type="match status" value="1"/>
</dbReference>
<dbReference type="eggNOG" id="COG0399">
    <property type="taxonomic scope" value="Bacteria"/>
</dbReference>
<dbReference type="Proteomes" id="UP000017640">
    <property type="component" value="Chromosome"/>
</dbReference>
<dbReference type="Pfam" id="PF01041">
    <property type="entry name" value="DegT_DnrJ_EryC1"/>
    <property type="match status" value="1"/>
</dbReference>
<evidence type="ECO:0000313" key="5">
    <source>
        <dbReference type="EMBL" id="AGY92756.1"/>
    </source>
</evidence>
<dbReference type="PIRSF" id="PIRSF000390">
    <property type="entry name" value="PLP_StrS"/>
    <property type="match status" value="1"/>
</dbReference>
<comment type="similarity">
    <text evidence="4">Belongs to the DegT/DnrJ/EryC1 family.</text>
</comment>
<dbReference type="CDD" id="cd00616">
    <property type="entry name" value="AHBA_syn"/>
    <property type="match status" value="1"/>
</dbReference>
<dbReference type="GO" id="GO:0000271">
    <property type="term" value="P:polysaccharide biosynthetic process"/>
    <property type="evidence" value="ECO:0007669"/>
    <property type="project" value="TreeGrafter"/>
</dbReference>
<sequence length="397" mass="43034">MTLINNIRSIYGDGPVPLHRPIFAGDEKARVLECIDSNFVSSAGELIGEFERQVAAFTGACHAVATVNGTAAIQVALRLSGVEPGDEVITQALTFVATANAVAYTGASPVFVDVDEDTLGLSPEALERFLEDAAEVTGKGAINRHTGRRIAAVLPMHTFGHPARIEAIAEICERYRLPLVEDAAEALGSWVDSPGDTAGELDTAINRRHAGTIGRLGTLSFNGNKIITTGGGGMILTDDPDLAARAKHLTTTAKRPHTYEFVHDELGYNYRMPNLNAALGVAQMGRLPEMIAAKREVAARYEAFFADRPETFITERPGTTVNYWLNAILMADRTERDALLQATNAEGIMTRPIWELMTDLPMYQHCQHDGLAVSRWLQDRIVNLPSSVPDGRLTQSG</sequence>
<dbReference type="SUPFAM" id="SSF53383">
    <property type="entry name" value="PLP-dependent transferases"/>
    <property type="match status" value="1"/>
</dbReference>
<dbReference type="PANTHER" id="PTHR30244">
    <property type="entry name" value="TRANSAMINASE"/>
    <property type="match status" value="1"/>
</dbReference>
<dbReference type="STRING" id="1335757.SPICUR_09175"/>
<evidence type="ECO:0000256" key="4">
    <source>
        <dbReference type="RuleBase" id="RU004508"/>
    </source>
</evidence>
<keyword evidence="1 3" id="KW-0663">Pyridoxal phosphate</keyword>
<dbReference type="InterPro" id="IPR015424">
    <property type="entry name" value="PyrdxlP-dep_Trfase"/>
</dbReference>
<reference evidence="5 6" key="1">
    <citation type="journal article" date="2013" name="BMC Genomics">
        <title>Genomes of "Spiribacter", a streamlined, successful halophilic bacterium.</title>
        <authorList>
            <person name="Lopez-Perez M."/>
            <person name="Ghai R."/>
            <person name="Leon M.J."/>
            <person name="Rodriguez-Olmos A."/>
            <person name="Copa-Patino J.L."/>
            <person name="Soliveri J."/>
            <person name="Sanchez-Porro C."/>
            <person name="Ventosa A."/>
            <person name="Rodriguez-Valera F."/>
        </authorList>
    </citation>
    <scope>NUCLEOTIDE SEQUENCE [LARGE SCALE GENOMIC DNA]</scope>
    <source>
        <strain evidence="5 6">UAH-SP71</strain>
    </source>
</reference>
<dbReference type="InterPro" id="IPR026385">
    <property type="entry name" value="LegC-like"/>
</dbReference>
<dbReference type="InterPro" id="IPR015422">
    <property type="entry name" value="PyrdxlP-dep_Trfase_small"/>
</dbReference>
<dbReference type="NCBIfam" id="TIGR04181">
    <property type="entry name" value="NHT_00031"/>
    <property type="match status" value="1"/>
</dbReference>
<evidence type="ECO:0000256" key="1">
    <source>
        <dbReference type="ARBA" id="ARBA00022898"/>
    </source>
</evidence>
<dbReference type="GO" id="GO:0030170">
    <property type="term" value="F:pyridoxal phosphate binding"/>
    <property type="evidence" value="ECO:0007669"/>
    <property type="project" value="TreeGrafter"/>
</dbReference>
<name>U5T632_9GAMM</name>
<dbReference type="InterPro" id="IPR015421">
    <property type="entry name" value="PyrdxlP-dep_Trfase_major"/>
</dbReference>
<proteinExistence type="inferred from homology"/>
<organism evidence="5 6">
    <name type="scientific">Spiribacter curvatus</name>
    <dbReference type="NCBI Taxonomy" id="1335757"/>
    <lineage>
        <taxon>Bacteria</taxon>
        <taxon>Pseudomonadati</taxon>
        <taxon>Pseudomonadota</taxon>
        <taxon>Gammaproteobacteria</taxon>
        <taxon>Chromatiales</taxon>
        <taxon>Ectothiorhodospiraceae</taxon>
        <taxon>Spiribacter</taxon>
    </lineage>
</organism>
<feature type="modified residue" description="N6-(pyridoxal phosphate)lysine" evidence="3">
    <location>
        <position position="225"/>
    </location>
</feature>
<gene>
    <name evidence="5" type="ORF">SPICUR_09175</name>
</gene>